<dbReference type="Pfam" id="PF12146">
    <property type="entry name" value="Hydrolase_4"/>
    <property type="match status" value="1"/>
</dbReference>
<dbReference type="EMBL" id="CAMKVN010002322">
    <property type="protein sequence ID" value="CAI2180585.1"/>
    <property type="molecule type" value="Genomic_DNA"/>
</dbReference>
<dbReference type="OrthoDB" id="8119704at2759"/>
<dbReference type="InterPro" id="IPR022742">
    <property type="entry name" value="Hydrolase_4"/>
</dbReference>
<evidence type="ECO:0000259" key="1">
    <source>
        <dbReference type="Pfam" id="PF12146"/>
    </source>
</evidence>
<dbReference type="Gene3D" id="3.40.50.1820">
    <property type="entry name" value="alpha/beta hydrolase"/>
    <property type="match status" value="1"/>
</dbReference>
<dbReference type="PANTHER" id="PTHR43798">
    <property type="entry name" value="MONOACYLGLYCEROL LIPASE"/>
    <property type="match status" value="1"/>
</dbReference>
<dbReference type="SUPFAM" id="SSF53474">
    <property type="entry name" value="alpha/beta-Hydrolases"/>
    <property type="match status" value="1"/>
</dbReference>
<dbReference type="AlphaFoldDB" id="A0A9W4SRT8"/>
<proteinExistence type="predicted"/>
<dbReference type="InterPro" id="IPR050266">
    <property type="entry name" value="AB_hydrolase_sf"/>
</dbReference>
<sequence length="297" mass="33249">MSSGQYYTEKDTFFVDSSENMKIEVLHYPPANIISNYPPILFIHGLGLAAWVWDNFCRWFPNKGHDCYAMSFRGHGQSTKTPKKDQWWSLNEITNDVSAVTDAIIARNGDKPVLVGHSLGGGIVQNYLKNNQQKVAGGVLFASFSPYICKESIFKYTCKVLSNTPIRAVLKALFTLKPYALVGTPELMKRFSLSKAFPDSMAMDIHPKLEKVSFITAEIELLKPFVDPSTIKCPIIVIGAEEDRLFGLKTVKETAEAYGVGFDIIEGAAHNIMLDLTWEDAANIIFNRIQENVVNKE</sequence>
<organism evidence="2 3">
    <name type="scientific">Funneliformis geosporum</name>
    <dbReference type="NCBI Taxonomy" id="1117311"/>
    <lineage>
        <taxon>Eukaryota</taxon>
        <taxon>Fungi</taxon>
        <taxon>Fungi incertae sedis</taxon>
        <taxon>Mucoromycota</taxon>
        <taxon>Glomeromycotina</taxon>
        <taxon>Glomeromycetes</taxon>
        <taxon>Glomerales</taxon>
        <taxon>Glomeraceae</taxon>
        <taxon>Funneliformis</taxon>
    </lineage>
</organism>
<protein>
    <submittedName>
        <fullName evidence="2">435_t:CDS:1</fullName>
    </submittedName>
</protein>
<reference evidence="2" key="1">
    <citation type="submission" date="2022-08" db="EMBL/GenBank/DDBJ databases">
        <authorList>
            <person name="Kallberg Y."/>
            <person name="Tangrot J."/>
            <person name="Rosling A."/>
        </authorList>
    </citation>
    <scope>NUCLEOTIDE SEQUENCE</scope>
    <source>
        <strain evidence="2">Wild A</strain>
    </source>
</reference>
<keyword evidence="3" id="KW-1185">Reference proteome</keyword>
<name>A0A9W4SRT8_9GLOM</name>
<evidence type="ECO:0000313" key="2">
    <source>
        <dbReference type="EMBL" id="CAI2180585.1"/>
    </source>
</evidence>
<dbReference type="InterPro" id="IPR029058">
    <property type="entry name" value="AB_hydrolase_fold"/>
</dbReference>
<gene>
    <name evidence="2" type="ORF">FWILDA_LOCUS9655</name>
</gene>
<comment type="caution">
    <text evidence="2">The sequence shown here is derived from an EMBL/GenBank/DDBJ whole genome shotgun (WGS) entry which is preliminary data.</text>
</comment>
<dbReference type="Proteomes" id="UP001153678">
    <property type="component" value="Unassembled WGS sequence"/>
</dbReference>
<evidence type="ECO:0000313" key="3">
    <source>
        <dbReference type="Proteomes" id="UP001153678"/>
    </source>
</evidence>
<feature type="domain" description="Serine aminopeptidase S33" evidence="1">
    <location>
        <begin position="40"/>
        <end position="275"/>
    </location>
</feature>
<accession>A0A9W4SRT8</accession>